<keyword evidence="1" id="KW-0677">Repeat</keyword>
<dbReference type="InterPro" id="IPR002885">
    <property type="entry name" value="PPR_rpt"/>
</dbReference>
<evidence type="ECO:0000313" key="4">
    <source>
        <dbReference type="EMBL" id="KAK1692273.1"/>
    </source>
</evidence>
<dbReference type="Proteomes" id="UP001231189">
    <property type="component" value="Unassembled WGS sequence"/>
</dbReference>
<evidence type="ECO:0000256" key="1">
    <source>
        <dbReference type="ARBA" id="ARBA00022737"/>
    </source>
</evidence>
<evidence type="ECO:0000256" key="2">
    <source>
        <dbReference type="ARBA" id="ARBA00022946"/>
    </source>
</evidence>
<evidence type="ECO:0000313" key="5">
    <source>
        <dbReference type="Proteomes" id="UP001231189"/>
    </source>
</evidence>
<evidence type="ECO:0008006" key="6">
    <source>
        <dbReference type="Google" id="ProtNLM"/>
    </source>
</evidence>
<dbReference type="PANTHER" id="PTHR47926">
    <property type="entry name" value="PENTATRICOPEPTIDE REPEAT-CONTAINING PROTEIN"/>
    <property type="match status" value="1"/>
</dbReference>
<dbReference type="GO" id="GO:0003723">
    <property type="term" value="F:RNA binding"/>
    <property type="evidence" value="ECO:0007669"/>
    <property type="project" value="InterPro"/>
</dbReference>
<dbReference type="AlphaFoldDB" id="A0AAD8TU59"/>
<keyword evidence="2" id="KW-0809">Transit peptide</keyword>
<dbReference type="InterPro" id="IPR011990">
    <property type="entry name" value="TPR-like_helical_dom_sf"/>
</dbReference>
<dbReference type="GO" id="GO:0009451">
    <property type="term" value="P:RNA modification"/>
    <property type="evidence" value="ECO:0007669"/>
    <property type="project" value="InterPro"/>
</dbReference>
<proteinExistence type="predicted"/>
<protein>
    <recommendedName>
        <fullName evidence="6">Pentatricopeptide repeat-containing protein</fullName>
    </recommendedName>
</protein>
<dbReference type="Gene3D" id="1.25.40.10">
    <property type="entry name" value="Tetratricopeptide repeat domain"/>
    <property type="match status" value="1"/>
</dbReference>
<dbReference type="EMBL" id="JAUUTY010000001">
    <property type="protein sequence ID" value="KAK1692273.1"/>
    <property type="molecule type" value="Genomic_DNA"/>
</dbReference>
<name>A0AAD8TU59_LOLMU</name>
<dbReference type="InterPro" id="IPR046960">
    <property type="entry name" value="PPR_At4g14850-like_plant"/>
</dbReference>
<organism evidence="4 5">
    <name type="scientific">Lolium multiflorum</name>
    <name type="common">Italian ryegrass</name>
    <name type="synonym">Lolium perenne subsp. multiflorum</name>
    <dbReference type="NCBI Taxonomy" id="4521"/>
    <lineage>
        <taxon>Eukaryota</taxon>
        <taxon>Viridiplantae</taxon>
        <taxon>Streptophyta</taxon>
        <taxon>Embryophyta</taxon>
        <taxon>Tracheophyta</taxon>
        <taxon>Spermatophyta</taxon>
        <taxon>Magnoliopsida</taxon>
        <taxon>Liliopsida</taxon>
        <taxon>Poales</taxon>
        <taxon>Poaceae</taxon>
        <taxon>BOP clade</taxon>
        <taxon>Pooideae</taxon>
        <taxon>Poodae</taxon>
        <taxon>Poeae</taxon>
        <taxon>Poeae Chloroplast Group 2 (Poeae type)</taxon>
        <taxon>Loliodinae</taxon>
        <taxon>Loliinae</taxon>
        <taxon>Lolium</taxon>
    </lineage>
</organism>
<reference evidence="4" key="1">
    <citation type="submission" date="2023-07" db="EMBL/GenBank/DDBJ databases">
        <title>A chromosome-level genome assembly of Lolium multiflorum.</title>
        <authorList>
            <person name="Chen Y."/>
            <person name="Copetti D."/>
            <person name="Kolliker R."/>
            <person name="Studer B."/>
        </authorList>
    </citation>
    <scope>NUCLEOTIDE SEQUENCE</scope>
    <source>
        <strain evidence="4">02402/16</strain>
        <tissue evidence="4">Leaf</tissue>
    </source>
</reference>
<accession>A0AAD8TU59</accession>
<comment type="caution">
    <text evidence="4">The sequence shown here is derived from an EMBL/GenBank/DDBJ whole genome shotgun (WGS) entry which is preliminary data.</text>
</comment>
<keyword evidence="5" id="KW-1185">Reference proteome</keyword>
<evidence type="ECO:0000256" key="3">
    <source>
        <dbReference type="SAM" id="MobiDB-lite"/>
    </source>
</evidence>
<feature type="region of interest" description="Disordered" evidence="3">
    <location>
        <begin position="30"/>
        <end position="49"/>
    </location>
</feature>
<dbReference type="Pfam" id="PF01535">
    <property type="entry name" value="PPR"/>
    <property type="match status" value="1"/>
</dbReference>
<gene>
    <name evidence="4" type="ORF">QYE76_008970</name>
</gene>
<sequence length="195" mass="20896">MGRFSIHRKRHCNIRKEIAVRFRCCSKSSSSSSSKIVVDDDEDEMGRGPASVTRPIGDVLVPPLPLQPAPSLICTFSRLCDDGPLPAALALLPNLAAAGVRADPISLCRLIKLCVRQGKASDGRLIHRHVSSAANSNGEGAPHASLFVSMHAKFGLLDDALELFGRMPERNVVSWTTVISALASAGGRKQDSFVK</sequence>